<evidence type="ECO:0000313" key="9">
    <source>
        <dbReference type="Proteomes" id="UP000195141"/>
    </source>
</evidence>
<dbReference type="Pfam" id="PF04542">
    <property type="entry name" value="Sigma70_r2"/>
    <property type="match status" value="1"/>
</dbReference>
<proteinExistence type="inferred from homology"/>
<evidence type="ECO:0000256" key="4">
    <source>
        <dbReference type="ARBA" id="ARBA00023163"/>
    </source>
</evidence>
<dbReference type="EMBL" id="NGMM01000008">
    <property type="protein sequence ID" value="OTP10594.1"/>
    <property type="molecule type" value="Genomic_DNA"/>
</dbReference>
<dbReference type="GO" id="GO:0016987">
    <property type="term" value="F:sigma factor activity"/>
    <property type="evidence" value="ECO:0007669"/>
    <property type="project" value="UniProtKB-KW"/>
</dbReference>
<dbReference type="GO" id="GO:0006352">
    <property type="term" value="P:DNA-templated transcription initiation"/>
    <property type="evidence" value="ECO:0007669"/>
    <property type="project" value="InterPro"/>
</dbReference>
<evidence type="ECO:0000256" key="1">
    <source>
        <dbReference type="ARBA" id="ARBA00010641"/>
    </source>
</evidence>
<comment type="similarity">
    <text evidence="1">Belongs to the sigma-70 factor family. ECF subfamily.</text>
</comment>
<gene>
    <name evidence="8" type="ORF">A5888_003158</name>
    <name evidence="7" type="ORF">A5888_003892</name>
</gene>
<name>A0A242JZD0_9ENTE</name>
<keyword evidence="2" id="KW-0805">Transcription regulation</keyword>
<keyword evidence="3" id="KW-0731">Sigma factor</keyword>
<dbReference type="GO" id="GO:0003677">
    <property type="term" value="F:DNA binding"/>
    <property type="evidence" value="ECO:0007669"/>
    <property type="project" value="InterPro"/>
</dbReference>
<dbReference type="InterPro" id="IPR007627">
    <property type="entry name" value="RNA_pol_sigma70_r2"/>
</dbReference>
<evidence type="ECO:0000259" key="6">
    <source>
        <dbReference type="Pfam" id="PF08281"/>
    </source>
</evidence>
<dbReference type="InterPro" id="IPR039425">
    <property type="entry name" value="RNA_pol_sigma-70-like"/>
</dbReference>
<dbReference type="PANTHER" id="PTHR43133">
    <property type="entry name" value="RNA POLYMERASE ECF-TYPE SIGMA FACTO"/>
    <property type="match status" value="1"/>
</dbReference>
<evidence type="ECO:0000313" key="8">
    <source>
        <dbReference type="EMBL" id="WYJ91390.1"/>
    </source>
</evidence>
<dbReference type="InterPro" id="IPR013324">
    <property type="entry name" value="RNA_pol_sigma_r3/r4-like"/>
</dbReference>
<feature type="domain" description="RNA polymerase sigma-70 region 2" evidence="5">
    <location>
        <begin position="39"/>
        <end position="101"/>
    </location>
</feature>
<sequence length="185" mass="21312">MLSNRHREESGWGMEKELQVRLVKRAKKGDAQAFIELCTAYRVVLYNSAYKILLNDADVADCLQETEIRAWKKIRTLKNEAAFNSWIFMIMTNIARDILGKRVEVIAFEEKHGGIDEGSHEESDLTQELNKLSERYRIPLVLYYYSGFSIKEIAGQLSLSANTVKTRLARGKQQLKRILEVEQNG</sequence>
<dbReference type="CDD" id="cd06171">
    <property type="entry name" value="Sigma70_r4"/>
    <property type="match status" value="1"/>
</dbReference>
<dbReference type="AlphaFoldDB" id="A0A242JZD0"/>
<reference evidence="7" key="1">
    <citation type="submission" date="2017-05" db="EMBL/GenBank/DDBJ databases">
        <title>The Genome Sequence of Enterococcus sp. 9E7_DIV0242.</title>
        <authorList>
            <consortium name="The Broad Institute Genomics Platform"/>
            <consortium name="The Broad Institute Genomic Center for Infectious Diseases"/>
            <person name="Earl A."/>
            <person name="Manson A."/>
            <person name="Schwartman J."/>
            <person name="Gilmore M."/>
            <person name="Abouelleil A."/>
            <person name="Cao P."/>
            <person name="Chapman S."/>
            <person name="Cusick C."/>
            <person name="Shea T."/>
            <person name="Young S."/>
            <person name="Neafsey D."/>
            <person name="Nusbaum C."/>
            <person name="Birren B."/>
        </authorList>
    </citation>
    <scope>NUCLEOTIDE SEQUENCE [LARGE SCALE GENOMIC DNA]</scope>
    <source>
        <strain evidence="7">9E7_DIV0242</strain>
    </source>
</reference>
<dbReference type="InterPro" id="IPR013325">
    <property type="entry name" value="RNA_pol_sigma_r2"/>
</dbReference>
<dbReference type="InterPro" id="IPR013249">
    <property type="entry name" value="RNA_pol_sigma70_r4_t2"/>
</dbReference>
<reference evidence="8" key="2">
    <citation type="submission" date="2017-05" db="EMBL/GenBank/DDBJ databases">
        <authorList>
            <consortium name="The Broad Institute Genomics Platform"/>
            <consortium name="The Broad Institute Genomic Center for Infectious Diseases"/>
            <person name="Earl A."/>
            <person name="Manson A."/>
            <person name="Schwartman J."/>
            <person name="Gilmore M."/>
            <person name="Abouelleil A."/>
            <person name="Cao P."/>
            <person name="Chapman S."/>
            <person name="Cusick C."/>
            <person name="Shea T."/>
            <person name="Young S."/>
            <person name="Neafsey D."/>
            <person name="Nusbaum C."/>
            <person name="Birren B."/>
        </authorList>
    </citation>
    <scope>NUCLEOTIDE SEQUENCE</scope>
    <source>
        <strain evidence="8">9E7_DIV0242</strain>
    </source>
</reference>
<keyword evidence="4" id="KW-0804">Transcription</keyword>
<dbReference type="Gene3D" id="1.10.1740.10">
    <property type="match status" value="1"/>
</dbReference>
<dbReference type="InterPro" id="IPR014284">
    <property type="entry name" value="RNA_pol_sigma-70_dom"/>
</dbReference>
<evidence type="ECO:0000256" key="3">
    <source>
        <dbReference type="ARBA" id="ARBA00023082"/>
    </source>
</evidence>
<dbReference type="Proteomes" id="UP000195141">
    <property type="component" value="Chromosome"/>
</dbReference>
<dbReference type="EMBL" id="CP147247">
    <property type="protein sequence ID" value="WYJ91390.1"/>
    <property type="molecule type" value="Genomic_DNA"/>
</dbReference>
<evidence type="ECO:0000313" key="7">
    <source>
        <dbReference type="EMBL" id="OTP10594.1"/>
    </source>
</evidence>
<dbReference type="InterPro" id="IPR036388">
    <property type="entry name" value="WH-like_DNA-bd_sf"/>
</dbReference>
<evidence type="ECO:0000256" key="2">
    <source>
        <dbReference type="ARBA" id="ARBA00023015"/>
    </source>
</evidence>
<dbReference type="SUPFAM" id="SSF88946">
    <property type="entry name" value="Sigma2 domain of RNA polymerase sigma factors"/>
    <property type="match status" value="1"/>
</dbReference>
<dbReference type="SUPFAM" id="SSF88659">
    <property type="entry name" value="Sigma3 and sigma4 domains of RNA polymerase sigma factors"/>
    <property type="match status" value="1"/>
</dbReference>
<dbReference type="Pfam" id="PF08281">
    <property type="entry name" value="Sigma70_r4_2"/>
    <property type="match status" value="1"/>
</dbReference>
<accession>A0A242JZD0</accession>
<keyword evidence="9" id="KW-1185">Reference proteome</keyword>
<reference evidence="8" key="3">
    <citation type="submission" date="2024-03" db="EMBL/GenBank/DDBJ databases">
        <title>The Genome Sequence of Enterococcus sp. DIV0242b.</title>
        <authorList>
            <consortium name="The Broad Institute Genomics Platform"/>
            <consortium name="The Broad Institute Microbial Omics Core"/>
            <consortium name="The Broad Institute Genomic Center for Infectious Diseases"/>
            <person name="Earl A."/>
            <person name="Manson A."/>
            <person name="Gilmore M."/>
            <person name="Schwartman J."/>
            <person name="Shea T."/>
            <person name="Abouelleil A."/>
            <person name="Cao P."/>
            <person name="Chapman S."/>
            <person name="Cusick C."/>
            <person name="Young S."/>
            <person name="Neafsey D."/>
            <person name="Nusbaum C."/>
            <person name="Birren B."/>
        </authorList>
    </citation>
    <scope>NUCLEOTIDE SEQUENCE</scope>
    <source>
        <strain evidence="8">9E7_DIV0242</strain>
    </source>
</reference>
<evidence type="ECO:0000259" key="5">
    <source>
        <dbReference type="Pfam" id="PF04542"/>
    </source>
</evidence>
<dbReference type="NCBIfam" id="TIGR02937">
    <property type="entry name" value="sigma70-ECF"/>
    <property type="match status" value="1"/>
</dbReference>
<organism evidence="7">
    <name type="scientific">Candidatus Enterococcus clewellii</name>
    <dbReference type="NCBI Taxonomy" id="1834193"/>
    <lineage>
        <taxon>Bacteria</taxon>
        <taxon>Bacillati</taxon>
        <taxon>Bacillota</taxon>
        <taxon>Bacilli</taxon>
        <taxon>Lactobacillales</taxon>
        <taxon>Enterococcaceae</taxon>
        <taxon>Enterococcus</taxon>
    </lineage>
</organism>
<dbReference type="PANTHER" id="PTHR43133:SF51">
    <property type="entry name" value="RNA POLYMERASE SIGMA FACTOR"/>
    <property type="match status" value="1"/>
</dbReference>
<protein>
    <submittedName>
        <fullName evidence="8">RNA polymerase sigma-70 factor, ECF subfamily</fullName>
    </submittedName>
</protein>
<dbReference type="Gene3D" id="1.10.10.10">
    <property type="entry name" value="Winged helix-like DNA-binding domain superfamily/Winged helix DNA-binding domain"/>
    <property type="match status" value="1"/>
</dbReference>
<feature type="domain" description="RNA polymerase sigma factor 70 region 4 type 2" evidence="6">
    <location>
        <begin position="125"/>
        <end position="175"/>
    </location>
</feature>